<protein>
    <submittedName>
        <fullName evidence="1">Uncharacterized protein</fullName>
    </submittedName>
</protein>
<proteinExistence type="predicted"/>
<comment type="caution">
    <text evidence="1">The sequence shown here is derived from an EMBL/GenBank/DDBJ whole genome shotgun (WGS) entry which is preliminary data.</text>
</comment>
<sequence>MVLTFPKDKEMSRGTSVQKVREDGKLCLVKWKENKSVLMMSSAFGIHPGGTCKRWSKEEHKKVDVARPAVVSQYNINMGGIDLMDRPIAESHSESLTRDSCLLSF</sequence>
<evidence type="ECO:0000313" key="2">
    <source>
        <dbReference type="Proteomes" id="UP000805193"/>
    </source>
</evidence>
<keyword evidence="2" id="KW-1185">Reference proteome</keyword>
<dbReference type="EMBL" id="JABSTQ010011549">
    <property type="protein sequence ID" value="KAG0410161.1"/>
    <property type="molecule type" value="Genomic_DNA"/>
</dbReference>
<evidence type="ECO:0000313" key="1">
    <source>
        <dbReference type="EMBL" id="KAG0410161.1"/>
    </source>
</evidence>
<name>A0AC60NSS5_IXOPE</name>
<gene>
    <name evidence="1" type="ORF">HPB47_012723</name>
</gene>
<reference evidence="1 2" key="1">
    <citation type="journal article" date="2020" name="Cell">
        <title>Large-Scale Comparative Analyses of Tick Genomes Elucidate Their Genetic Diversity and Vector Capacities.</title>
        <authorList>
            <consortium name="Tick Genome and Microbiome Consortium (TIGMIC)"/>
            <person name="Jia N."/>
            <person name="Wang J."/>
            <person name="Shi W."/>
            <person name="Du L."/>
            <person name="Sun Y."/>
            <person name="Zhan W."/>
            <person name="Jiang J.F."/>
            <person name="Wang Q."/>
            <person name="Zhang B."/>
            <person name="Ji P."/>
            <person name="Bell-Sakyi L."/>
            <person name="Cui X.M."/>
            <person name="Yuan T.T."/>
            <person name="Jiang B.G."/>
            <person name="Yang W.F."/>
            <person name="Lam T.T."/>
            <person name="Chang Q.C."/>
            <person name="Ding S.J."/>
            <person name="Wang X.J."/>
            <person name="Zhu J.G."/>
            <person name="Ruan X.D."/>
            <person name="Zhao L."/>
            <person name="Wei J.T."/>
            <person name="Ye R.Z."/>
            <person name="Que T.C."/>
            <person name="Du C.H."/>
            <person name="Zhou Y.H."/>
            <person name="Cheng J.X."/>
            <person name="Dai P.F."/>
            <person name="Guo W.B."/>
            <person name="Han X.H."/>
            <person name="Huang E.J."/>
            <person name="Li L.F."/>
            <person name="Wei W."/>
            <person name="Gao Y.C."/>
            <person name="Liu J.Z."/>
            <person name="Shao H.Z."/>
            <person name="Wang X."/>
            <person name="Wang C.C."/>
            <person name="Yang T.C."/>
            <person name="Huo Q.B."/>
            <person name="Li W."/>
            <person name="Chen H.Y."/>
            <person name="Chen S.E."/>
            <person name="Zhou L.G."/>
            <person name="Ni X.B."/>
            <person name="Tian J.H."/>
            <person name="Sheng Y."/>
            <person name="Liu T."/>
            <person name="Pan Y.S."/>
            <person name="Xia L.Y."/>
            <person name="Li J."/>
            <person name="Zhao F."/>
            <person name="Cao W.C."/>
        </authorList>
    </citation>
    <scope>NUCLEOTIDE SEQUENCE [LARGE SCALE GENOMIC DNA]</scope>
    <source>
        <strain evidence="1">Iper-2018</strain>
    </source>
</reference>
<accession>A0AC60NSS5</accession>
<dbReference type="Proteomes" id="UP000805193">
    <property type="component" value="Unassembled WGS sequence"/>
</dbReference>
<organism evidence="1 2">
    <name type="scientific">Ixodes persulcatus</name>
    <name type="common">Taiga tick</name>
    <dbReference type="NCBI Taxonomy" id="34615"/>
    <lineage>
        <taxon>Eukaryota</taxon>
        <taxon>Metazoa</taxon>
        <taxon>Ecdysozoa</taxon>
        <taxon>Arthropoda</taxon>
        <taxon>Chelicerata</taxon>
        <taxon>Arachnida</taxon>
        <taxon>Acari</taxon>
        <taxon>Parasitiformes</taxon>
        <taxon>Ixodida</taxon>
        <taxon>Ixodoidea</taxon>
        <taxon>Ixodidae</taxon>
        <taxon>Ixodinae</taxon>
        <taxon>Ixodes</taxon>
    </lineage>
</organism>